<proteinExistence type="inferred from homology"/>
<dbReference type="AlphaFoldDB" id="A0A1Y1RXL9"/>
<evidence type="ECO:0000256" key="4">
    <source>
        <dbReference type="PIRSR" id="PIRSR001365-2"/>
    </source>
</evidence>
<reference evidence="5 6" key="1">
    <citation type="submission" date="2017-03" db="EMBL/GenBank/DDBJ databases">
        <title>Draft Genome sequence of Marispirochaeta sp. strain JC444.</title>
        <authorList>
            <person name="Shivani Y."/>
            <person name="Subhash Y."/>
            <person name="Sasikala C."/>
            <person name="Ramana C."/>
        </authorList>
    </citation>
    <scope>NUCLEOTIDE SEQUENCE [LARGE SCALE GENOMIC DNA]</scope>
    <source>
        <strain evidence="5 6">JC444</strain>
    </source>
</reference>
<dbReference type="GO" id="GO:0005829">
    <property type="term" value="C:cytosol"/>
    <property type="evidence" value="ECO:0007669"/>
    <property type="project" value="TreeGrafter"/>
</dbReference>
<dbReference type="PIRSF" id="PIRSF001365">
    <property type="entry name" value="DHDPS"/>
    <property type="match status" value="1"/>
</dbReference>
<protein>
    <recommendedName>
        <fullName evidence="7">Dihydrodipicolinate synthase family protein</fullName>
    </recommendedName>
</protein>
<sequence length="304" mass="33761">MKGQFRGVFTIPPAVYHQDLSVDYEGIRRCVRFCLDCGAHGIVIPVYATEYFVLDDEERKKIVEVTVREVNGKAPVLAGVTSAYVGRAVDLAQHAQAVGADGIIAAPPHLMKVTEPELYDYYRRINDAVSIPIMIQHLFPPLGTVMSARFIMRLIRELDNIGYLKEESPRTNAMISAILEIDSETPSGLQGIMGGNGARNIIEEYQRGICGTMPPSQFTDVIVDVWNLLEKGDASGAFELHSKVLPALLFGGTYPIISYKHMLKKRGILDFAGCRPAGWPEMDELSFAMLDRIMESVKPFLRVI</sequence>
<dbReference type="Gene3D" id="3.20.20.70">
    <property type="entry name" value="Aldolase class I"/>
    <property type="match status" value="1"/>
</dbReference>
<name>A0A1Y1RXL9_9SPIO</name>
<comment type="caution">
    <text evidence="5">The sequence shown here is derived from an EMBL/GenBank/DDBJ whole genome shotgun (WGS) entry which is preliminary data.</text>
</comment>
<dbReference type="PANTHER" id="PTHR12128">
    <property type="entry name" value="DIHYDRODIPICOLINATE SYNTHASE"/>
    <property type="match status" value="1"/>
</dbReference>
<dbReference type="InterPro" id="IPR013785">
    <property type="entry name" value="Aldolase_TIM"/>
</dbReference>
<evidence type="ECO:0008006" key="7">
    <source>
        <dbReference type="Google" id="ProtNLM"/>
    </source>
</evidence>
<dbReference type="RefSeq" id="WP_083050544.1">
    <property type="nucleotide sequence ID" value="NZ_MWQY01000010.1"/>
</dbReference>
<comment type="similarity">
    <text evidence="1 3">Belongs to the DapA family.</text>
</comment>
<dbReference type="SUPFAM" id="SSF51569">
    <property type="entry name" value="Aldolase"/>
    <property type="match status" value="1"/>
</dbReference>
<organism evidence="5 6">
    <name type="scientific">Marispirochaeta aestuarii</name>
    <dbReference type="NCBI Taxonomy" id="1963862"/>
    <lineage>
        <taxon>Bacteria</taxon>
        <taxon>Pseudomonadati</taxon>
        <taxon>Spirochaetota</taxon>
        <taxon>Spirochaetia</taxon>
        <taxon>Spirochaetales</taxon>
        <taxon>Spirochaetaceae</taxon>
        <taxon>Marispirochaeta</taxon>
    </lineage>
</organism>
<evidence type="ECO:0000313" key="5">
    <source>
        <dbReference type="EMBL" id="ORC35083.1"/>
    </source>
</evidence>
<feature type="binding site" evidence="4">
    <location>
        <position position="213"/>
    </location>
    <ligand>
        <name>pyruvate</name>
        <dbReference type="ChEBI" id="CHEBI:15361"/>
    </ligand>
</feature>
<dbReference type="PANTHER" id="PTHR12128:SF66">
    <property type="entry name" value="4-HYDROXY-2-OXOGLUTARATE ALDOLASE, MITOCHONDRIAL"/>
    <property type="match status" value="1"/>
</dbReference>
<dbReference type="EMBL" id="MWQY01000010">
    <property type="protein sequence ID" value="ORC35083.1"/>
    <property type="molecule type" value="Genomic_DNA"/>
</dbReference>
<evidence type="ECO:0000256" key="2">
    <source>
        <dbReference type="ARBA" id="ARBA00023239"/>
    </source>
</evidence>
<dbReference type="InterPro" id="IPR002220">
    <property type="entry name" value="DapA-like"/>
</dbReference>
<evidence type="ECO:0000256" key="3">
    <source>
        <dbReference type="PIRNR" id="PIRNR001365"/>
    </source>
</evidence>
<dbReference type="Proteomes" id="UP000192343">
    <property type="component" value="Unassembled WGS sequence"/>
</dbReference>
<dbReference type="SMART" id="SM01130">
    <property type="entry name" value="DHDPS"/>
    <property type="match status" value="1"/>
</dbReference>
<gene>
    <name evidence="5" type="ORF">B4O97_10115</name>
</gene>
<dbReference type="STRING" id="1963862.B4O97_10115"/>
<dbReference type="OrthoDB" id="9782828at2"/>
<accession>A0A1Y1RXL9</accession>
<keyword evidence="6" id="KW-1185">Reference proteome</keyword>
<evidence type="ECO:0000313" key="6">
    <source>
        <dbReference type="Proteomes" id="UP000192343"/>
    </source>
</evidence>
<keyword evidence="2 3" id="KW-0456">Lyase</keyword>
<dbReference type="CDD" id="cd00408">
    <property type="entry name" value="DHDPS-like"/>
    <property type="match status" value="1"/>
</dbReference>
<dbReference type="GO" id="GO:0008840">
    <property type="term" value="F:4-hydroxy-tetrahydrodipicolinate synthase activity"/>
    <property type="evidence" value="ECO:0007669"/>
    <property type="project" value="TreeGrafter"/>
</dbReference>
<evidence type="ECO:0000256" key="1">
    <source>
        <dbReference type="ARBA" id="ARBA00007592"/>
    </source>
</evidence>
<dbReference type="Pfam" id="PF00701">
    <property type="entry name" value="DHDPS"/>
    <property type="match status" value="1"/>
</dbReference>